<dbReference type="InterPro" id="IPR002152">
    <property type="entry name" value="Glyco_hydro_23"/>
</dbReference>
<comment type="similarity">
    <text evidence="2">Belongs to the glycosyl hydrolase 23 family.</text>
</comment>
<dbReference type="PANTHER" id="PTHR31698">
    <property type="entry name" value="LYSOZYME G FAMILY MEMBER"/>
    <property type="match status" value="1"/>
</dbReference>
<dbReference type="STRING" id="8469.M7ARA5"/>
<dbReference type="AlphaFoldDB" id="M7ARA5"/>
<dbReference type="EMBL" id="KB573110">
    <property type="protein sequence ID" value="EMP27174.1"/>
    <property type="molecule type" value="Genomic_DNA"/>
</dbReference>
<evidence type="ECO:0000313" key="9">
    <source>
        <dbReference type="EMBL" id="EMP27174.1"/>
    </source>
</evidence>
<dbReference type="eggNOG" id="ENOG502RZXI">
    <property type="taxonomic scope" value="Eukaryota"/>
</dbReference>
<dbReference type="GO" id="GO:0005576">
    <property type="term" value="C:extracellular region"/>
    <property type="evidence" value="ECO:0007669"/>
    <property type="project" value="TreeGrafter"/>
</dbReference>
<dbReference type="CDD" id="cd02989">
    <property type="entry name" value="Phd_like_TxnDC9"/>
    <property type="match status" value="1"/>
</dbReference>
<dbReference type="PRINTS" id="PR00749">
    <property type="entry name" value="LYSOZYMEG"/>
</dbReference>
<evidence type="ECO:0000256" key="4">
    <source>
        <dbReference type="ARBA" id="ARBA00016485"/>
    </source>
</evidence>
<keyword evidence="6" id="KW-0378">Hydrolase</keyword>
<comment type="catalytic activity">
    <reaction evidence="1">
        <text>Hydrolysis of (1-&gt;4)-beta-linkages between N-acetylmuramic acid and N-acetyl-D-glucosamine residues in a peptidoglycan and between N-acetyl-D-glucosamine residues in chitodextrins.</text>
        <dbReference type="EC" id="3.2.1.17"/>
    </reaction>
</comment>
<evidence type="ECO:0000256" key="2">
    <source>
        <dbReference type="ARBA" id="ARBA00008902"/>
    </source>
</evidence>
<dbReference type="GO" id="GO:0009253">
    <property type="term" value="P:peptidoglycan catabolic process"/>
    <property type="evidence" value="ECO:0007669"/>
    <property type="project" value="InterPro"/>
</dbReference>
<dbReference type="SUPFAM" id="SSF53955">
    <property type="entry name" value="Lysozyme-like"/>
    <property type="match status" value="1"/>
</dbReference>
<evidence type="ECO:0000259" key="8">
    <source>
        <dbReference type="Pfam" id="PF00085"/>
    </source>
</evidence>
<organism evidence="9 10">
    <name type="scientific">Chelonia mydas</name>
    <name type="common">Green sea-turtle</name>
    <name type="synonym">Chelonia agassizi</name>
    <dbReference type="NCBI Taxonomy" id="8469"/>
    <lineage>
        <taxon>Eukaryota</taxon>
        <taxon>Metazoa</taxon>
        <taxon>Chordata</taxon>
        <taxon>Craniata</taxon>
        <taxon>Vertebrata</taxon>
        <taxon>Euteleostomi</taxon>
        <taxon>Archelosauria</taxon>
        <taxon>Testudinata</taxon>
        <taxon>Testudines</taxon>
        <taxon>Cryptodira</taxon>
        <taxon>Durocryptodira</taxon>
        <taxon>Americhelydia</taxon>
        <taxon>Chelonioidea</taxon>
        <taxon>Cheloniidae</taxon>
        <taxon>Chelonia</taxon>
    </lineage>
</organism>
<evidence type="ECO:0000256" key="6">
    <source>
        <dbReference type="ARBA" id="ARBA00023295"/>
    </source>
</evidence>
<dbReference type="InterPro" id="IPR036249">
    <property type="entry name" value="Thioredoxin-like_sf"/>
</dbReference>
<dbReference type="Gene3D" id="3.40.30.10">
    <property type="entry name" value="Glutaredoxin"/>
    <property type="match status" value="1"/>
</dbReference>
<evidence type="ECO:0000256" key="1">
    <source>
        <dbReference type="ARBA" id="ARBA00000632"/>
    </source>
</evidence>
<dbReference type="CDD" id="cd01021">
    <property type="entry name" value="GEWL"/>
    <property type="match status" value="1"/>
</dbReference>
<dbReference type="Pfam" id="PF00085">
    <property type="entry name" value="Thioredoxin"/>
    <property type="match status" value="1"/>
</dbReference>
<dbReference type="SUPFAM" id="SSF52833">
    <property type="entry name" value="Thioredoxin-like"/>
    <property type="match status" value="1"/>
</dbReference>
<dbReference type="GO" id="GO:0003796">
    <property type="term" value="F:lysozyme activity"/>
    <property type="evidence" value="ECO:0007669"/>
    <property type="project" value="UniProtKB-EC"/>
</dbReference>
<dbReference type="GO" id="GO:0050830">
    <property type="term" value="P:defense response to Gram-positive bacterium"/>
    <property type="evidence" value="ECO:0007669"/>
    <property type="project" value="TreeGrafter"/>
</dbReference>
<evidence type="ECO:0000313" key="10">
    <source>
        <dbReference type="Proteomes" id="UP000031443"/>
    </source>
</evidence>
<proteinExistence type="inferred from homology"/>
<keyword evidence="5" id="KW-0929">Antimicrobial</keyword>
<keyword evidence="6" id="KW-0326">Glycosidase</keyword>
<evidence type="ECO:0000256" key="7">
    <source>
        <dbReference type="ARBA" id="ARBA00031262"/>
    </source>
</evidence>
<protein>
    <recommendedName>
        <fullName evidence="4">Lysozyme g</fullName>
        <ecNumber evidence="3">3.2.1.17</ecNumber>
    </recommendedName>
    <alternativeName>
        <fullName evidence="7">1,4-beta-N-acetylmuramidase</fullName>
    </alternativeName>
</protein>
<dbReference type="Gene3D" id="1.10.530.10">
    <property type="match status" value="1"/>
</dbReference>
<keyword evidence="5" id="KW-0081">Bacteriolytic enzyme</keyword>
<dbReference type="PANTHER" id="PTHR31698:SF8">
    <property type="entry name" value="LYSOZYME G-RELATED"/>
    <property type="match status" value="1"/>
</dbReference>
<dbReference type="GO" id="GO:0031640">
    <property type="term" value="P:killing of cells of another organism"/>
    <property type="evidence" value="ECO:0007669"/>
    <property type="project" value="UniProtKB-KW"/>
</dbReference>
<accession>M7ARA5</accession>
<evidence type="ECO:0000256" key="3">
    <source>
        <dbReference type="ARBA" id="ARBA00012732"/>
    </source>
</evidence>
<feature type="domain" description="Thioredoxin" evidence="8">
    <location>
        <begin position="118"/>
        <end position="175"/>
    </location>
</feature>
<sequence length="481" mass="54633">MSRRMAADTSVEMFSKVLENQMLQTTKVVEEQLDAEIQKLDQMDEDELERLKERRLEALKKSQQQKQCEQEHTLMKDESVLYELLAARGFKEGMCYPKFHNHNVKVTYFDNLEIQIICMILDKHLAALSKKHIETKFLKLNAEKSPFLCERLGIKVIPTLALVKDGKTQDFIVGFTDLGNTDDFTTETLEWRLGCSDIINYRIISSHPLSLQLLLHESAEGPAFPPELIQSLQDIFTFALFIWLRCHAGSILGSGAARSCKAVCLAPDKRRGCQTYCSEQHAPSVSYGCYGDLRTMETPVISCGAVQTPTCETTFTFAFATGVHAAEKMAQIDIVRLRRYEVPIKRVARNLCIDPALIAAIISVESRAGAILVDGWNRERNRYGLMQVHTHYNTIPGAWDSEEHITQGATILITEIKALQTKYPTWSWQQYLRGGICAYHDKVRNIQVYDGMDSCNSSNDYVNNVIIRAKYLQNNGFRVLV</sequence>
<reference evidence="10" key="1">
    <citation type="journal article" date="2013" name="Nat. Genet.">
        <title>The draft genomes of soft-shell turtle and green sea turtle yield insights into the development and evolution of the turtle-specific body plan.</title>
        <authorList>
            <person name="Wang Z."/>
            <person name="Pascual-Anaya J."/>
            <person name="Zadissa A."/>
            <person name="Li W."/>
            <person name="Niimura Y."/>
            <person name="Huang Z."/>
            <person name="Li C."/>
            <person name="White S."/>
            <person name="Xiong Z."/>
            <person name="Fang D."/>
            <person name="Wang B."/>
            <person name="Ming Y."/>
            <person name="Chen Y."/>
            <person name="Zheng Y."/>
            <person name="Kuraku S."/>
            <person name="Pignatelli M."/>
            <person name="Herrero J."/>
            <person name="Beal K."/>
            <person name="Nozawa M."/>
            <person name="Li Q."/>
            <person name="Wang J."/>
            <person name="Zhang H."/>
            <person name="Yu L."/>
            <person name="Shigenobu S."/>
            <person name="Wang J."/>
            <person name="Liu J."/>
            <person name="Flicek P."/>
            <person name="Searle S."/>
            <person name="Wang J."/>
            <person name="Kuratani S."/>
            <person name="Yin Y."/>
            <person name="Aken B."/>
            <person name="Zhang G."/>
            <person name="Irie N."/>
        </authorList>
    </citation>
    <scope>NUCLEOTIDE SEQUENCE [LARGE SCALE GENOMIC DNA]</scope>
</reference>
<name>M7ARA5_CHEMY</name>
<dbReference type="EC" id="3.2.1.17" evidence="3"/>
<evidence type="ECO:0000256" key="5">
    <source>
        <dbReference type="ARBA" id="ARBA00022638"/>
    </source>
</evidence>
<dbReference type="InterPro" id="IPR013766">
    <property type="entry name" value="Thioredoxin_domain"/>
</dbReference>
<dbReference type="InterPro" id="IPR023346">
    <property type="entry name" value="Lysozyme-like_dom_sf"/>
</dbReference>
<dbReference type="Proteomes" id="UP000031443">
    <property type="component" value="Unassembled WGS sequence"/>
</dbReference>
<gene>
    <name evidence="9" type="ORF">UY3_15773</name>
</gene>
<keyword evidence="10" id="KW-1185">Reference proteome</keyword>